<reference evidence="2 3" key="1">
    <citation type="submission" date="2017-08" db="EMBL/GenBank/DDBJ databases">
        <title>Infants hospitalized years apart are colonized by the same room-sourced microbial strains.</title>
        <authorList>
            <person name="Brooks B."/>
            <person name="Olm M.R."/>
            <person name="Firek B.A."/>
            <person name="Baker R."/>
            <person name="Thomas B.C."/>
            <person name="Morowitz M.J."/>
            <person name="Banfield J.F."/>
        </authorList>
    </citation>
    <scope>NUCLEOTIDE SEQUENCE [LARGE SCALE GENOMIC DNA]</scope>
    <source>
        <strain evidence="2">S2_009_000_R2_73</strain>
    </source>
</reference>
<dbReference type="PROSITE" id="PS50931">
    <property type="entry name" value="HTH_LYSR"/>
    <property type="match status" value="1"/>
</dbReference>
<dbReference type="GO" id="GO:0003700">
    <property type="term" value="F:DNA-binding transcription factor activity"/>
    <property type="evidence" value="ECO:0007669"/>
    <property type="project" value="InterPro"/>
</dbReference>
<gene>
    <name evidence="2" type="ORF">DI595_11995</name>
</gene>
<feature type="domain" description="HTH lysR-type" evidence="1">
    <location>
        <begin position="5"/>
        <end position="31"/>
    </location>
</feature>
<evidence type="ECO:0000313" key="2">
    <source>
        <dbReference type="EMBL" id="PZP50101.1"/>
    </source>
</evidence>
<comment type="caution">
    <text evidence="2">The sequence shown here is derived from an EMBL/GenBank/DDBJ whole genome shotgun (WGS) entry which is preliminary data.</text>
</comment>
<sequence>MSAPLDIDQLHTFIAIVDTGSFTKAADRVFK</sequence>
<dbReference type="Proteomes" id="UP000249769">
    <property type="component" value="Unassembled WGS sequence"/>
</dbReference>
<dbReference type="AlphaFoldDB" id="A0A2W5F1L4"/>
<organism evidence="2 3">
    <name type="scientific">Agrobacterium fabrum</name>
    <dbReference type="NCBI Taxonomy" id="1176649"/>
    <lineage>
        <taxon>Bacteria</taxon>
        <taxon>Pseudomonadati</taxon>
        <taxon>Pseudomonadota</taxon>
        <taxon>Alphaproteobacteria</taxon>
        <taxon>Hyphomicrobiales</taxon>
        <taxon>Rhizobiaceae</taxon>
        <taxon>Rhizobium/Agrobacterium group</taxon>
        <taxon>Agrobacterium</taxon>
        <taxon>Agrobacterium tumefaciens complex</taxon>
    </lineage>
</organism>
<protein>
    <recommendedName>
        <fullName evidence="1">HTH lysR-type domain-containing protein</fullName>
    </recommendedName>
</protein>
<evidence type="ECO:0000259" key="1">
    <source>
        <dbReference type="PROSITE" id="PS50931"/>
    </source>
</evidence>
<dbReference type="InterPro" id="IPR000847">
    <property type="entry name" value="LysR_HTH_N"/>
</dbReference>
<proteinExistence type="predicted"/>
<dbReference type="EMBL" id="QFOL01000128">
    <property type="protein sequence ID" value="PZP50101.1"/>
    <property type="molecule type" value="Genomic_DNA"/>
</dbReference>
<dbReference type="Pfam" id="PF00126">
    <property type="entry name" value="HTH_1"/>
    <property type="match status" value="1"/>
</dbReference>
<dbReference type="Gene3D" id="1.10.10.10">
    <property type="entry name" value="Winged helix-like DNA-binding domain superfamily/Winged helix DNA-binding domain"/>
    <property type="match status" value="1"/>
</dbReference>
<accession>A0A2W5F1L4</accession>
<name>A0A2W5F1L4_9HYPH</name>
<feature type="non-terminal residue" evidence="2">
    <location>
        <position position="31"/>
    </location>
</feature>
<evidence type="ECO:0000313" key="3">
    <source>
        <dbReference type="Proteomes" id="UP000249769"/>
    </source>
</evidence>
<dbReference type="InterPro" id="IPR036388">
    <property type="entry name" value="WH-like_DNA-bd_sf"/>
</dbReference>